<feature type="chain" id="PRO_5012815316" description="Major facilitator superfamily (MFS) profile domain-containing protein" evidence="9">
    <location>
        <begin position="24"/>
        <end position="487"/>
    </location>
</feature>
<dbReference type="PRINTS" id="PR00171">
    <property type="entry name" value="SUGRTRNSPORT"/>
</dbReference>
<evidence type="ECO:0000313" key="12">
    <source>
        <dbReference type="Proteomes" id="UP000184073"/>
    </source>
</evidence>
<keyword evidence="12" id="KW-1185">Reference proteome</keyword>
<dbReference type="EMBL" id="KV878126">
    <property type="protein sequence ID" value="OJI98319.1"/>
    <property type="molecule type" value="Genomic_DNA"/>
</dbReference>
<dbReference type="PROSITE" id="PS50850">
    <property type="entry name" value="MFS"/>
    <property type="match status" value="1"/>
</dbReference>
<feature type="transmembrane region" description="Helical" evidence="8">
    <location>
        <begin position="87"/>
        <end position="106"/>
    </location>
</feature>
<dbReference type="RefSeq" id="XP_040664082.1">
    <property type="nucleotide sequence ID" value="XM_040816791.1"/>
</dbReference>
<feature type="transmembrane region" description="Helical" evidence="8">
    <location>
        <begin position="376"/>
        <end position="397"/>
    </location>
</feature>
<feature type="signal peptide" evidence="9">
    <location>
        <begin position="1"/>
        <end position="23"/>
    </location>
</feature>
<keyword evidence="9" id="KW-0732">Signal</keyword>
<dbReference type="GO" id="GO:0005351">
    <property type="term" value="F:carbohydrate:proton symporter activity"/>
    <property type="evidence" value="ECO:0007669"/>
    <property type="project" value="TreeGrafter"/>
</dbReference>
<dbReference type="PROSITE" id="PS00216">
    <property type="entry name" value="SUGAR_TRANSPORT_1"/>
    <property type="match status" value="1"/>
</dbReference>
<dbReference type="NCBIfam" id="TIGR00879">
    <property type="entry name" value="SP"/>
    <property type="match status" value="1"/>
</dbReference>
<dbReference type="GO" id="GO:0016020">
    <property type="term" value="C:membrane"/>
    <property type="evidence" value="ECO:0007669"/>
    <property type="project" value="UniProtKB-SubCell"/>
</dbReference>
<feature type="transmembrane region" description="Helical" evidence="8">
    <location>
        <begin position="118"/>
        <end position="136"/>
    </location>
</feature>
<feature type="transmembrane region" description="Helical" evidence="8">
    <location>
        <begin position="313"/>
        <end position="335"/>
    </location>
</feature>
<dbReference type="Proteomes" id="UP000184073">
    <property type="component" value="Unassembled WGS sequence"/>
</dbReference>
<dbReference type="VEuPathDB" id="FungiDB:ASPVEDRAFT_79979"/>
<feature type="transmembrane region" description="Helical" evidence="8">
    <location>
        <begin position="156"/>
        <end position="173"/>
    </location>
</feature>
<accession>A0A1L9P9W0</accession>
<dbReference type="Pfam" id="PF00083">
    <property type="entry name" value="Sugar_tr"/>
    <property type="match status" value="1"/>
</dbReference>
<dbReference type="InterPro" id="IPR036259">
    <property type="entry name" value="MFS_trans_sf"/>
</dbReference>
<evidence type="ECO:0000256" key="1">
    <source>
        <dbReference type="ARBA" id="ARBA00004141"/>
    </source>
</evidence>
<dbReference type="PANTHER" id="PTHR48022">
    <property type="entry name" value="PLASTIDIC GLUCOSE TRANSPORTER 4"/>
    <property type="match status" value="1"/>
</dbReference>
<feature type="transmembrane region" description="Helical" evidence="8">
    <location>
        <begin position="451"/>
        <end position="471"/>
    </location>
</feature>
<dbReference type="GeneID" id="63732302"/>
<dbReference type="InterPro" id="IPR003663">
    <property type="entry name" value="Sugar/inositol_transpt"/>
</dbReference>
<dbReference type="AlphaFoldDB" id="A0A1L9P9W0"/>
<evidence type="ECO:0000256" key="9">
    <source>
        <dbReference type="SAM" id="SignalP"/>
    </source>
</evidence>
<name>A0A1L9P9W0_ASPVE</name>
<evidence type="ECO:0000256" key="4">
    <source>
        <dbReference type="ARBA" id="ARBA00022692"/>
    </source>
</evidence>
<dbReference type="Gene3D" id="1.20.1250.20">
    <property type="entry name" value="MFS general substrate transporter like domains"/>
    <property type="match status" value="1"/>
</dbReference>
<dbReference type="InterPro" id="IPR020846">
    <property type="entry name" value="MFS_dom"/>
</dbReference>
<evidence type="ECO:0000259" key="10">
    <source>
        <dbReference type="PROSITE" id="PS50850"/>
    </source>
</evidence>
<evidence type="ECO:0000256" key="6">
    <source>
        <dbReference type="ARBA" id="ARBA00023136"/>
    </source>
</evidence>
<dbReference type="InterPro" id="IPR005828">
    <property type="entry name" value="MFS_sugar_transport-like"/>
</dbReference>
<evidence type="ECO:0000256" key="8">
    <source>
        <dbReference type="SAM" id="Phobius"/>
    </source>
</evidence>
<dbReference type="PANTHER" id="PTHR48022:SF8">
    <property type="entry name" value="MAJOR FACILITATOR SUPERFAMILY (MFS) PROFILE DOMAIN-CONTAINING PROTEIN-RELATED"/>
    <property type="match status" value="1"/>
</dbReference>
<organism evidence="11 12">
    <name type="scientific">Aspergillus versicolor CBS 583.65</name>
    <dbReference type="NCBI Taxonomy" id="1036611"/>
    <lineage>
        <taxon>Eukaryota</taxon>
        <taxon>Fungi</taxon>
        <taxon>Dikarya</taxon>
        <taxon>Ascomycota</taxon>
        <taxon>Pezizomycotina</taxon>
        <taxon>Eurotiomycetes</taxon>
        <taxon>Eurotiomycetidae</taxon>
        <taxon>Eurotiales</taxon>
        <taxon>Aspergillaceae</taxon>
        <taxon>Aspergillus</taxon>
        <taxon>Aspergillus subgen. Nidulantes</taxon>
    </lineage>
</organism>
<feature type="transmembrane region" description="Helical" evidence="8">
    <location>
        <begin position="275"/>
        <end position="293"/>
    </location>
</feature>
<keyword evidence="6 8" id="KW-0472">Membrane</keyword>
<proteinExistence type="inferred from homology"/>
<protein>
    <recommendedName>
        <fullName evidence="10">Major facilitator superfamily (MFS) profile domain-containing protein</fullName>
    </recommendedName>
</protein>
<dbReference type="OrthoDB" id="508119at2759"/>
<keyword evidence="3 7" id="KW-0813">Transport</keyword>
<dbReference type="InterPro" id="IPR050360">
    <property type="entry name" value="MFS_Sugar_Transporters"/>
</dbReference>
<reference evidence="12" key="1">
    <citation type="journal article" date="2017" name="Genome Biol.">
        <title>Comparative genomics reveals high biological diversity and specific adaptations in the industrially and medically important fungal genus Aspergillus.</title>
        <authorList>
            <person name="de Vries R.P."/>
            <person name="Riley R."/>
            <person name="Wiebenga A."/>
            <person name="Aguilar-Osorio G."/>
            <person name="Amillis S."/>
            <person name="Uchima C.A."/>
            <person name="Anderluh G."/>
            <person name="Asadollahi M."/>
            <person name="Askin M."/>
            <person name="Barry K."/>
            <person name="Battaglia E."/>
            <person name="Bayram O."/>
            <person name="Benocci T."/>
            <person name="Braus-Stromeyer S.A."/>
            <person name="Caldana C."/>
            <person name="Canovas D."/>
            <person name="Cerqueira G.C."/>
            <person name="Chen F."/>
            <person name="Chen W."/>
            <person name="Choi C."/>
            <person name="Clum A."/>
            <person name="Dos Santos R.A."/>
            <person name="Damasio A.R."/>
            <person name="Diallinas G."/>
            <person name="Emri T."/>
            <person name="Fekete E."/>
            <person name="Flipphi M."/>
            <person name="Freyberg S."/>
            <person name="Gallo A."/>
            <person name="Gournas C."/>
            <person name="Habgood R."/>
            <person name="Hainaut M."/>
            <person name="Harispe M.L."/>
            <person name="Henrissat B."/>
            <person name="Hilden K.S."/>
            <person name="Hope R."/>
            <person name="Hossain A."/>
            <person name="Karabika E."/>
            <person name="Karaffa L."/>
            <person name="Karanyi Z."/>
            <person name="Krasevec N."/>
            <person name="Kuo A."/>
            <person name="Kusch H."/>
            <person name="LaButti K."/>
            <person name="Lagendijk E.L."/>
            <person name="Lapidus A."/>
            <person name="Levasseur A."/>
            <person name="Lindquist E."/>
            <person name="Lipzen A."/>
            <person name="Logrieco A.F."/>
            <person name="MacCabe A."/>
            <person name="Maekelae M.R."/>
            <person name="Malavazi I."/>
            <person name="Melin P."/>
            <person name="Meyer V."/>
            <person name="Mielnichuk N."/>
            <person name="Miskei M."/>
            <person name="Molnar A.P."/>
            <person name="Mule G."/>
            <person name="Ngan C.Y."/>
            <person name="Orejas M."/>
            <person name="Orosz E."/>
            <person name="Ouedraogo J.P."/>
            <person name="Overkamp K.M."/>
            <person name="Park H.-S."/>
            <person name="Perrone G."/>
            <person name="Piumi F."/>
            <person name="Punt P.J."/>
            <person name="Ram A.F."/>
            <person name="Ramon A."/>
            <person name="Rauscher S."/>
            <person name="Record E."/>
            <person name="Riano-Pachon D.M."/>
            <person name="Robert V."/>
            <person name="Roehrig J."/>
            <person name="Ruller R."/>
            <person name="Salamov A."/>
            <person name="Salih N.S."/>
            <person name="Samson R.A."/>
            <person name="Sandor E."/>
            <person name="Sanguinetti M."/>
            <person name="Schuetze T."/>
            <person name="Sepcic K."/>
            <person name="Shelest E."/>
            <person name="Sherlock G."/>
            <person name="Sophianopoulou V."/>
            <person name="Squina F.M."/>
            <person name="Sun H."/>
            <person name="Susca A."/>
            <person name="Todd R.B."/>
            <person name="Tsang A."/>
            <person name="Unkles S.E."/>
            <person name="van de Wiele N."/>
            <person name="van Rossen-Uffink D."/>
            <person name="Oliveira J.V."/>
            <person name="Vesth T.C."/>
            <person name="Visser J."/>
            <person name="Yu J.-H."/>
            <person name="Zhou M."/>
            <person name="Andersen M.R."/>
            <person name="Archer D.B."/>
            <person name="Baker S.E."/>
            <person name="Benoit I."/>
            <person name="Brakhage A.A."/>
            <person name="Braus G.H."/>
            <person name="Fischer R."/>
            <person name="Frisvad J.C."/>
            <person name="Goldman G.H."/>
            <person name="Houbraken J."/>
            <person name="Oakley B."/>
            <person name="Pocsi I."/>
            <person name="Scazzocchio C."/>
            <person name="Seiboth B."/>
            <person name="vanKuyk P.A."/>
            <person name="Wortman J."/>
            <person name="Dyer P.S."/>
            <person name="Grigoriev I.V."/>
        </authorList>
    </citation>
    <scope>NUCLEOTIDE SEQUENCE [LARGE SCALE GENOMIC DNA]</scope>
    <source>
        <strain evidence="12">CBS 583.65</strain>
    </source>
</reference>
<evidence type="ECO:0000256" key="3">
    <source>
        <dbReference type="ARBA" id="ARBA00022448"/>
    </source>
</evidence>
<dbReference type="SUPFAM" id="SSF103473">
    <property type="entry name" value="MFS general substrate transporter"/>
    <property type="match status" value="1"/>
</dbReference>
<dbReference type="InterPro" id="IPR005829">
    <property type="entry name" value="Sugar_transporter_CS"/>
</dbReference>
<keyword evidence="4 8" id="KW-0812">Transmembrane</keyword>
<feature type="transmembrane region" description="Helical" evidence="8">
    <location>
        <begin position="344"/>
        <end position="364"/>
    </location>
</feature>
<evidence type="ECO:0000256" key="7">
    <source>
        <dbReference type="RuleBase" id="RU003346"/>
    </source>
</evidence>
<sequence length="487" mass="52493">MALGTRYLICAAVGFGLLGSAKGLDEALIATTVNLPSFISDYQLDSNNLSATDRANRLSNITSMVQLGSLPGALLAFFSSDWIGPLWTLRQICLLWITGVIVAITSKGSLGQLLAGRLLAGMGIGQASIVGPIYLAEVAPSSCRGLLVCIYGSSEYVGVVIGYFAGYGASIHLSDKNNTQWILPQSSQIMMAGVLLLASLGCVESPRYLVNNGCTGKAIDAVARLRRLPPDSPRIAEELRILQDQAATSQATNQQWFRLEPWKLLFAQAANRSRLLFLVTAQLLSQWSGTNAITTYTPKFFSLLSVTGKSETLLTTAIFGIVKLAAGIVCAIFFVDRVGRKRTLLSGITLQLLALLYVAVYITVSSLHGADAQSGAVHRAAIAAVVSIYVTGIGYAFGWNSIQYLINAEMLPSPVRTLGTSLLMCIHYANRFALIKAVPSMMLESALQPKGTFWFFFVVAFLGLLWAVFLLPETSHRNLEETSEMIS</sequence>
<gene>
    <name evidence="11" type="ORF">ASPVEDRAFT_79979</name>
</gene>
<comment type="subcellular location">
    <subcellularLocation>
        <location evidence="1">Membrane</location>
        <topology evidence="1">Multi-pass membrane protein</topology>
    </subcellularLocation>
</comment>
<dbReference type="PROSITE" id="PS00217">
    <property type="entry name" value="SUGAR_TRANSPORT_2"/>
    <property type="match status" value="1"/>
</dbReference>
<evidence type="ECO:0000256" key="5">
    <source>
        <dbReference type="ARBA" id="ARBA00022989"/>
    </source>
</evidence>
<evidence type="ECO:0000313" key="11">
    <source>
        <dbReference type="EMBL" id="OJI98319.1"/>
    </source>
</evidence>
<evidence type="ECO:0000256" key="2">
    <source>
        <dbReference type="ARBA" id="ARBA00010992"/>
    </source>
</evidence>
<feature type="domain" description="Major facilitator superfamily (MFS) profile" evidence="10">
    <location>
        <begin position="11"/>
        <end position="475"/>
    </location>
</feature>
<comment type="similarity">
    <text evidence="2 7">Belongs to the major facilitator superfamily. Sugar transporter (TC 2.A.1.1) family.</text>
</comment>
<keyword evidence="5 8" id="KW-1133">Transmembrane helix</keyword>